<dbReference type="InterPro" id="IPR054317">
    <property type="entry name" value="WHD_CED4"/>
</dbReference>
<feature type="coiled-coil region" evidence="2">
    <location>
        <begin position="37"/>
        <end position="64"/>
    </location>
</feature>
<evidence type="ECO:0000256" key="1">
    <source>
        <dbReference type="ARBA" id="ARBA00022703"/>
    </source>
</evidence>
<dbReference type="SUPFAM" id="SSF52540">
    <property type="entry name" value="P-loop containing nucleoside triphosphate hydrolases"/>
    <property type="match status" value="1"/>
</dbReference>
<dbReference type="Gene3D" id="1.10.10.10">
    <property type="entry name" value="Winged helix-like DNA-binding domain superfamily/Winged helix DNA-binding domain"/>
    <property type="match status" value="1"/>
</dbReference>
<keyword evidence="1" id="KW-0053">Apoptosis</keyword>
<accession>A0ABR1CPF4</accession>
<dbReference type="EMBL" id="JAVFWL010000003">
    <property type="protein sequence ID" value="KAK6739692.1"/>
    <property type="molecule type" value="Genomic_DNA"/>
</dbReference>
<dbReference type="SUPFAM" id="SSF46785">
    <property type="entry name" value="Winged helix' DNA-binding domain"/>
    <property type="match status" value="1"/>
</dbReference>
<evidence type="ECO:0000313" key="4">
    <source>
        <dbReference type="EMBL" id="KAK6739692.1"/>
    </source>
</evidence>
<keyword evidence="5" id="KW-1185">Reference proteome</keyword>
<gene>
    <name evidence="4" type="primary">Necator_chrIII.g9048</name>
    <name evidence="4" type="ORF">RB195_008283</name>
</gene>
<feature type="domain" description="CARD" evidence="3">
    <location>
        <begin position="2"/>
        <end position="89"/>
    </location>
</feature>
<organism evidence="4 5">
    <name type="scientific">Necator americanus</name>
    <name type="common">Human hookworm</name>
    <dbReference type="NCBI Taxonomy" id="51031"/>
    <lineage>
        <taxon>Eukaryota</taxon>
        <taxon>Metazoa</taxon>
        <taxon>Ecdysozoa</taxon>
        <taxon>Nematoda</taxon>
        <taxon>Chromadorea</taxon>
        <taxon>Rhabditida</taxon>
        <taxon>Rhabditina</taxon>
        <taxon>Rhabditomorpha</taxon>
        <taxon>Strongyloidea</taxon>
        <taxon>Ancylostomatidae</taxon>
        <taxon>Bunostominae</taxon>
        <taxon>Necator</taxon>
    </lineage>
</organism>
<dbReference type="Gene3D" id="3.40.50.300">
    <property type="entry name" value="P-loop containing nucleotide triphosphate hydrolases"/>
    <property type="match status" value="1"/>
</dbReference>
<dbReference type="InterPro" id="IPR011029">
    <property type="entry name" value="DEATH-like_dom_sf"/>
</dbReference>
<dbReference type="SUPFAM" id="SSF47986">
    <property type="entry name" value="DEATH domain"/>
    <property type="match status" value="1"/>
</dbReference>
<evidence type="ECO:0000259" key="3">
    <source>
        <dbReference type="SMART" id="SM00114"/>
    </source>
</evidence>
<protein>
    <recommendedName>
        <fullName evidence="3">CARD domain-containing protein</fullName>
    </recommendedName>
</protein>
<dbReference type="Pfam" id="PF00619">
    <property type="entry name" value="CARD"/>
    <property type="match status" value="1"/>
</dbReference>
<dbReference type="InterPro" id="IPR002182">
    <property type="entry name" value="NB-ARC"/>
</dbReference>
<proteinExistence type="predicted"/>
<dbReference type="InterPro" id="IPR001315">
    <property type="entry name" value="CARD"/>
</dbReference>
<evidence type="ECO:0000256" key="2">
    <source>
        <dbReference type="SAM" id="Coils"/>
    </source>
</evidence>
<reference evidence="4 5" key="1">
    <citation type="submission" date="2023-08" db="EMBL/GenBank/DDBJ databases">
        <title>A Necator americanus chromosomal reference genome.</title>
        <authorList>
            <person name="Ilik V."/>
            <person name="Petrzelkova K.J."/>
            <person name="Pardy F."/>
            <person name="Fuh T."/>
            <person name="Niatou-Singa F.S."/>
            <person name="Gouil Q."/>
            <person name="Baker L."/>
            <person name="Ritchie M.E."/>
            <person name="Jex A.R."/>
            <person name="Gazzola D."/>
            <person name="Li H."/>
            <person name="Toshio Fujiwara R."/>
            <person name="Zhan B."/>
            <person name="Aroian R.V."/>
            <person name="Pafco B."/>
            <person name="Schwarz E.M."/>
        </authorList>
    </citation>
    <scope>NUCLEOTIDE SEQUENCE [LARGE SCALE GENOMIC DNA]</scope>
    <source>
        <strain evidence="4 5">Aroian</strain>
        <tissue evidence="4">Whole animal</tissue>
    </source>
</reference>
<dbReference type="SMART" id="SM00114">
    <property type="entry name" value="CARD"/>
    <property type="match status" value="1"/>
</dbReference>
<name>A0ABR1CPF4_NECAM</name>
<dbReference type="InterPro" id="IPR036390">
    <property type="entry name" value="WH_DNA-bd_sf"/>
</dbReference>
<dbReference type="PANTHER" id="PTHR22845:SF5">
    <property type="entry name" value="APOPTOTIC PROTEASE-ACTIVATING FACTOR 1"/>
    <property type="match status" value="1"/>
</dbReference>
<dbReference type="Proteomes" id="UP001303046">
    <property type="component" value="Unassembled WGS sequence"/>
</dbReference>
<keyword evidence="2" id="KW-0175">Coiled coil</keyword>
<dbReference type="Gene3D" id="1.10.533.10">
    <property type="entry name" value="Death Domain, Fas"/>
    <property type="match status" value="1"/>
</dbReference>
<dbReference type="PANTHER" id="PTHR22845">
    <property type="entry name" value="APOPTOTIC PROTEASE-ACTIVATING FACTOR 1"/>
    <property type="match status" value="1"/>
</dbReference>
<sequence>MLSEPECRVLSSAFDTLLMDFDPKDAVIYLESSGLLTEDLAEKIESKATRLERLRELLRIYRRRAKDCEPLISYFEFAGQEHIAQSLRNDLDHVLDGFGAKDVVPRFPHHLRLRKLLAGGVPRAFQHVKRVKMQTCVAKMLRERADLDSFFVVLHGIAGCGKSSLAAAVFAEVPDLLGNSFESVIWLRDSSTVPNRVRYLFADLLLMLWDDIASDPPRVDDMSSVYLYKQIQEALIDRPNVIVVLDDVVQKETVMFANQLGLRVLATTRNAELFAAATCSVDVIHVESISSEECKELFSMDKTSPAVDVVLCEAFSLCSGNIALLNILNKLSAGRLDRLNTFCRRLKTRGLSSLTATTAFGYESMHDALTASVERLPSCDRDTLACAVIFPSEQEIPLEIWALVVPVDVIDTDESELLMLLSDRLKVLCENGDWLSYNQRNETFRFSRMVESYLRETVEAETVKTLISILKSRLDGHLQSDRENPVVKQFFQTHSSFYKNVHGLSF</sequence>
<comment type="caution">
    <text evidence="4">The sequence shown here is derived from an EMBL/GenBank/DDBJ whole genome shotgun (WGS) entry which is preliminary data.</text>
</comment>
<dbReference type="InterPro" id="IPR027417">
    <property type="entry name" value="P-loop_NTPase"/>
</dbReference>
<dbReference type="Pfam" id="PF00931">
    <property type="entry name" value="NB-ARC"/>
    <property type="match status" value="1"/>
</dbReference>
<dbReference type="Pfam" id="PF22094">
    <property type="entry name" value="WHD_CED4"/>
    <property type="match status" value="1"/>
</dbReference>
<evidence type="ECO:0000313" key="5">
    <source>
        <dbReference type="Proteomes" id="UP001303046"/>
    </source>
</evidence>
<dbReference type="InterPro" id="IPR036388">
    <property type="entry name" value="WH-like_DNA-bd_sf"/>
</dbReference>